<dbReference type="SMART" id="SM00355">
    <property type="entry name" value="ZnF_C2H2"/>
    <property type="match status" value="2"/>
</dbReference>
<evidence type="ECO:0000256" key="1">
    <source>
        <dbReference type="PROSITE-ProRule" id="PRU00042"/>
    </source>
</evidence>
<dbReference type="HOGENOM" id="CLU_091739_0_0_1"/>
<dbReference type="GO" id="GO:0008270">
    <property type="term" value="F:zinc ion binding"/>
    <property type="evidence" value="ECO:0007669"/>
    <property type="project" value="UniProtKB-KW"/>
</dbReference>
<dbReference type="InterPro" id="IPR036236">
    <property type="entry name" value="Znf_C2H2_sf"/>
</dbReference>
<feature type="compositionally biased region" description="Low complexity" evidence="2">
    <location>
        <begin position="129"/>
        <end position="149"/>
    </location>
</feature>
<reference evidence="4 5" key="1">
    <citation type="submission" date="2014-04" db="EMBL/GenBank/DDBJ databases">
        <title>Evolutionary Origins and Diversification of the Mycorrhizal Mutualists.</title>
        <authorList>
            <consortium name="DOE Joint Genome Institute"/>
            <consortium name="Mycorrhizal Genomics Consortium"/>
            <person name="Kohler A."/>
            <person name="Kuo A."/>
            <person name="Nagy L.G."/>
            <person name="Floudas D."/>
            <person name="Copeland A."/>
            <person name="Barry K.W."/>
            <person name="Cichocki N."/>
            <person name="Veneault-Fourrey C."/>
            <person name="LaButti K."/>
            <person name="Lindquist E.A."/>
            <person name="Lipzen A."/>
            <person name="Lundell T."/>
            <person name="Morin E."/>
            <person name="Murat C."/>
            <person name="Riley R."/>
            <person name="Ohm R."/>
            <person name="Sun H."/>
            <person name="Tunlid A."/>
            <person name="Henrissat B."/>
            <person name="Grigoriev I.V."/>
            <person name="Hibbett D.S."/>
            <person name="Martin F."/>
        </authorList>
    </citation>
    <scope>NUCLEOTIDE SEQUENCE [LARGE SCALE GENOMIC DNA]</scope>
    <source>
        <strain evidence="4 5">MD-312</strain>
    </source>
</reference>
<gene>
    <name evidence="4" type="ORF">HYDPIDRAFT_170433</name>
</gene>
<evidence type="ECO:0000313" key="5">
    <source>
        <dbReference type="Proteomes" id="UP000053820"/>
    </source>
</evidence>
<keyword evidence="1" id="KW-0863">Zinc-finger</keyword>
<organism evidence="4 5">
    <name type="scientific">Hydnomerulius pinastri MD-312</name>
    <dbReference type="NCBI Taxonomy" id="994086"/>
    <lineage>
        <taxon>Eukaryota</taxon>
        <taxon>Fungi</taxon>
        <taxon>Dikarya</taxon>
        <taxon>Basidiomycota</taxon>
        <taxon>Agaricomycotina</taxon>
        <taxon>Agaricomycetes</taxon>
        <taxon>Agaricomycetidae</taxon>
        <taxon>Boletales</taxon>
        <taxon>Boletales incertae sedis</taxon>
        <taxon>Leucogyrophana</taxon>
    </lineage>
</organism>
<dbReference type="Pfam" id="PF00096">
    <property type="entry name" value="zf-C2H2"/>
    <property type="match status" value="2"/>
</dbReference>
<keyword evidence="5" id="KW-1185">Reference proteome</keyword>
<dbReference type="AlphaFoldDB" id="A0A0C9WA93"/>
<evidence type="ECO:0000256" key="2">
    <source>
        <dbReference type="SAM" id="MobiDB-lite"/>
    </source>
</evidence>
<keyword evidence="1" id="KW-0479">Metal-binding</keyword>
<proteinExistence type="predicted"/>
<dbReference type="InterPro" id="IPR013087">
    <property type="entry name" value="Znf_C2H2_type"/>
</dbReference>
<name>A0A0C9WA93_9AGAM</name>
<dbReference type="Proteomes" id="UP000053820">
    <property type="component" value="Unassembled WGS sequence"/>
</dbReference>
<dbReference type="OrthoDB" id="8922241at2759"/>
<protein>
    <recommendedName>
        <fullName evidence="3">C2H2-type domain-containing protein</fullName>
    </recommendedName>
</protein>
<dbReference type="EMBL" id="KN839877">
    <property type="protein sequence ID" value="KIJ60012.1"/>
    <property type="molecule type" value="Genomic_DNA"/>
</dbReference>
<evidence type="ECO:0000259" key="3">
    <source>
        <dbReference type="PROSITE" id="PS50157"/>
    </source>
</evidence>
<evidence type="ECO:0000313" key="4">
    <source>
        <dbReference type="EMBL" id="KIJ60012.1"/>
    </source>
</evidence>
<feature type="region of interest" description="Disordered" evidence="2">
    <location>
        <begin position="90"/>
        <end position="182"/>
    </location>
</feature>
<dbReference type="SUPFAM" id="SSF57667">
    <property type="entry name" value="beta-beta-alpha zinc fingers"/>
    <property type="match status" value="1"/>
</dbReference>
<keyword evidence="1" id="KW-0862">Zinc</keyword>
<dbReference type="PROSITE" id="PS50157">
    <property type="entry name" value="ZINC_FINGER_C2H2_2"/>
    <property type="match status" value="2"/>
</dbReference>
<dbReference type="Gene3D" id="3.30.160.60">
    <property type="entry name" value="Classic Zinc Finger"/>
    <property type="match status" value="2"/>
</dbReference>
<feature type="domain" description="C2H2-type" evidence="3">
    <location>
        <begin position="219"/>
        <end position="249"/>
    </location>
</feature>
<feature type="region of interest" description="Disordered" evidence="2">
    <location>
        <begin position="1"/>
        <end position="53"/>
    </location>
</feature>
<sequence length="249" mass="27863">MYPHDNRQTQPSRQTSHTSNNFATGYADQSQHHAAIAYPTVNPPLPNGVIGTQSSNTLHPLHYSPYPPHSSPVMTDDRRSYFASQGNAIEHYAPPQSPTHAYASAPSGQMSPQPPRHAPHPQQFIPTPSQTYQVYSSSSTSSQRSRSSVEPYYHMSPNPQQVAHSPSPPHVGRAVSHSVNPSNAVGDRYPCDLCDRSFTRLHDRRRHYETVHAPSPILHKCRYCEKAFSRADSLKRHIDNGCDEMHSNR</sequence>
<accession>A0A0C9WA93</accession>
<feature type="domain" description="C2H2-type" evidence="3">
    <location>
        <begin position="189"/>
        <end position="217"/>
    </location>
</feature>
<dbReference type="PROSITE" id="PS00028">
    <property type="entry name" value="ZINC_FINGER_C2H2_1"/>
    <property type="match status" value="1"/>
</dbReference>
<feature type="compositionally biased region" description="Polar residues" evidence="2">
    <location>
        <begin position="8"/>
        <end position="29"/>
    </location>
</feature>